<dbReference type="AlphaFoldDB" id="J9G471"/>
<gene>
    <name evidence="1" type="ORF">EVA_15294</name>
</gene>
<accession>J9G471</accession>
<protein>
    <submittedName>
        <fullName evidence="1">Uncharacterized protein</fullName>
    </submittedName>
</protein>
<reference evidence="1" key="1">
    <citation type="journal article" date="2012" name="PLoS ONE">
        <title>Gene sets for utilization of primary and secondary nutrition supplies in the distal gut of endangered iberian lynx.</title>
        <authorList>
            <person name="Alcaide M."/>
            <person name="Messina E."/>
            <person name="Richter M."/>
            <person name="Bargiela R."/>
            <person name="Peplies J."/>
            <person name="Huws S.A."/>
            <person name="Newbold C.J."/>
            <person name="Golyshin P.N."/>
            <person name="Simon M.A."/>
            <person name="Lopez G."/>
            <person name="Yakimov M.M."/>
            <person name="Ferrer M."/>
        </authorList>
    </citation>
    <scope>NUCLEOTIDE SEQUENCE</scope>
</reference>
<feature type="non-terminal residue" evidence="1">
    <location>
        <position position="47"/>
    </location>
</feature>
<dbReference type="EMBL" id="AMCI01005196">
    <property type="protein sequence ID" value="EJW96597.1"/>
    <property type="molecule type" value="Genomic_DNA"/>
</dbReference>
<organism evidence="1">
    <name type="scientific">gut metagenome</name>
    <dbReference type="NCBI Taxonomy" id="749906"/>
    <lineage>
        <taxon>unclassified sequences</taxon>
        <taxon>metagenomes</taxon>
        <taxon>organismal metagenomes</taxon>
    </lineage>
</organism>
<proteinExistence type="predicted"/>
<sequence>MKNFQLQTSKQTQSVAFLPLRKSHKGPANKVEVYAPLEKPTSIAKAK</sequence>
<name>J9G471_9ZZZZ</name>
<evidence type="ECO:0000313" key="1">
    <source>
        <dbReference type="EMBL" id="EJW96597.1"/>
    </source>
</evidence>
<comment type="caution">
    <text evidence="1">The sequence shown here is derived from an EMBL/GenBank/DDBJ whole genome shotgun (WGS) entry which is preliminary data.</text>
</comment>